<dbReference type="AlphaFoldDB" id="A0AAD9KPL9"/>
<name>A0AAD9KPL9_RIDPI</name>
<reference evidence="1" key="1">
    <citation type="journal article" date="2023" name="Mol. Biol. Evol.">
        <title>Third-Generation Sequencing Reveals the Adaptive Role of the Epigenome in Three Deep-Sea Polychaetes.</title>
        <authorList>
            <person name="Perez M."/>
            <person name="Aroh O."/>
            <person name="Sun Y."/>
            <person name="Lan Y."/>
            <person name="Juniper S.K."/>
            <person name="Young C.R."/>
            <person name="Angers B."/>
            <person name="Qian P.Y."/>
        </authorList>
    </citation>
    <scope>NUCLEOTIDE SEQUENCE</scope>
    <source>
        <strain evidence="1">R07B-5</strain>
    </source>
</reference>
<proteinExistence type="predicted"/>
<organism evidence="1 2">
    <name type="scientific">Ridgeia piscesae</name>
    <name type="common">Tubeworm</name>
    <dbReference type="NCBI Taxonomy" id="27915"/>
    <lineage>
        <taxon>Eukaryota</taxon>
        <taxon>Metazoa</taxon>
        <taxon>Spiralia</taxon>
        <taxon>Lophotrochozoa</taxon>
        <taxon>Annelida</taxon>
        <taxon>Polychaeta</taxon>
        <taxon>Sedentaria</taxon>
        <taxon>Canalipalpata</taxon>
        <taxon>Sabellida</taxon>
        <taxon>Siboglinidae</taxon>
        <taxon>Ridgeia</taxon>
    </lineage>
</organism>
<keyword evidence="2" id="KW-1185">Reference proteome</keyword>
<protein>
    <submittedName>
        <fullName evidence="1">Uncharacterized protein</fullName>
    </submittedName>
</protein>
<dbReference type="Proteomes" id="UP001209878">
    <property type="component" value="Unassembled WGS sequence"/>
</dbReference>
<dbReference type="EMBL" id="JAODUO010000797">
    <property type="protein sequence ID" value="KAK2174510.1"/>
    <property type="molecule type" value="Genomic_DNA"/>
</dbReference>
<evidence type="ECO:0000313" key="2">
    <source>
        <dbReference type="Proteomes" id="UP001209878"/>
    </source>
</evidence>
<comment type="caution">
    <text evidence="1">The sequence shown here is derived from an EMBL/GenBank/DDBJ whole genome shotgun (WGS) entry which is preliminary data.</text>
</comment>
<sequence length="112" mass="13420">MILMISHELLFISLKKQSNYYMLHYHRTYEHLPIIHEHSPRTCYILFPIQEHINHCPQSHKVVSMMGDSSPGMSHICPFISHNQTFGAHWYSYPDAYRYTLYVTFNTDVFKR</sequence>
<accession>A0AAD9KPL9</accession>
<gene>
    <name evidence="1" type="ORF">NP493_798g01030</name>
</gene>
<evidence type="ECO:0000313" key="1">
    <source>
        <dbReference type="EMBL" id="KAK2174510.1"/>
    </source>
</evidence>